<feature type="domain" description="Ig-like" evidence="3">
    <location>
        <begin position="11"/>
        <end position="97"/>
    </location>
</feature>
<reference evidence="4" key="2">
    <citation type="submission" date="2025-08" db="UniProtKB">
        <authorList>
            <consortium name="Ensembl"/>
        </authorList>
    </citation>
    <scope>IDENTIFICATION</scope>
</reference>
<evidence type="ECO:0000256" key="1">
    <source>
        <dbReference type="ARBA" id="ARBA00023157"/>
    </source>
</evidence>
<dbReference type="PROSITE" id="PS50835">
    <property type="entry name" value="IG_LIKE"/>
    <property type="match status" value="1"/>
</dbReference>
<dbReference type="InterPro" id="IPR007110">
    <property type="entry name" value="Ig-like_dom"/>
</dbReference>
<dbReference type="InterPro" id="IPR003599">
    <property type="entry name" value="Ig_sub"/>
</dbReference>
<dbReference type="GeneTree" id="ENSGT00940000157908"/>
<dbReference type="Gene3D" id="2.60.40.10">
    <property type="entry name" value="Immunoglobulins"/>
    <property type="match status" value="1"/>
</dbReference>
<dbReference type="Pfam" id="PF13927">
    <property type="entry name" value="Ig_3"/>
    <property type="match status" value="1"/>
</dbReference>
<dbReference type="InterPro" id="IPR013783">
    <property type="entry name" value="Ig-like_fold"/>
</dbReference>
<keyword evidence="1" id="KW-1015">Disulfide bond</keyword>
<keyword evidence="5" id="KW-1185">Reference proteome</keyword>
<dbReference type="HOGENOM" id="CLU_1753773_0_0_1"/>
<protein>
    <recommendedName>
        <fullName evidence="3">Ig-like domain-containing protein</fullName>
    </recommendedName>
</protein>
<dbReference type="PANTHER" id="PTHR10075:SF14">
    <property type="entry name" value="CELL ADHESION MOLECULE DSCAM2-RELATED"/>
    <property type="match status" value="1"/>
</dbReference>
<dbReference type="Ensembl" id="ENSCSAVT00000016437.1">
    <property type="protein sequence ID" value="ENSCSAVP00000016256.1"/>
    <property type="gene ID" value="ENSCSAVG00000009563.1"/>
</dbReference>
<keyword evidence="2" id="KW-0393">Immunoglobulin domain</keyword>
<dbReference type="AlphaFoldDB" id="H2ZF90"/>
<sequence>MTLVLTLAVEPSIDLLTNKHVNEGLNLSWICPGHGVPEPDITWYKDGKPVVDVPPRVAVRGSELRIDNLEISDGGSYSCSASNRAGSTQSARSNRAQLIVNERFKFVQTLSDACIQAGVKKQFKCAVTGSASTQIQWTKVNGTKPVPVA</sequence>
<accession>H2ZF90</accession>
<evidence type="ECO:0000259" key="3">
    <source>
        <dbReference type="PROSITE" id="PS50835"/>
    </source>
</evidence>
<dbReference type="SMART" id="SM00409">
    <property type="entry name" value="IG"/>
    <property type="match status" value="1"/>
</dbReference>
<dbReference type="SMART" id="SM00408">
    <property type="entry name" value="IGc2"/>
    <property type="match status" value="1"/>
</dbReference>
<dbReference type="PANTHER" id="PTHR10075">
    <property type="entry name" value="BASIGIN RELATED"/>
    <property type="match status" value="1"/>
</dbReference>
<dbReference type="InterPro" id="IPR003598">
    <property type="entry name" value="Ig_sub2"/>
</dbReference>
<reference evidence="4" key="3">
    <citation type="submission" date="2025-09" db="UniProtKB">
        <authorList>
            <consortium name="Ensembl"/>
        </authorList>
    </citation>
    <scope>IDENTIFICATION</scope>
</reference>
<name>H2ZF90_CIOSA</name>
<proteinExistence type="predicted"/>
<evidence type="ECO:0000256" key="2">
    <source>
        <dbReference type="ARBA" id="ARBA00023319"/>
    </source>
</evidence>
<dbReference type="Proteomes" id="UP000007875">
    <property type="component" value="Unassembled WGS sequence"/>
</dbReference>
<dbReference type="FunFam" id="2.60.40.10:FF:000032">
    <property type="entry name" value="palladin isoform X1"/>
    <property type="match status" value="1"/>
</dbReference>
<evidence type="ECO:0000313" key="5">
    <source>
        <dbReference type="Proteomes" id="UP000007875"/>
    </source>
</evidence>
<reference evidence="5" key="1">
    <citation type="submission" date="2003-08" db="EMBL/GenBank/DDBJ databases">
        <authorList>
            <person name="Birren B."/>
            <person name="Nusbaum C."/>
            <person name="Abebe A."/>
            <person name="Abouelleil A."/>
            <person name="Adekoya E."/>
            <person name="Ait-zahra M."/>
            <person name="Allen N."/>
            <person name="Allen T."/>
            <person name="An P."/>
            <person name="Anderson M."/>
            <person name="Anderson S."/>
            <person name="Arachchi H."/>
            <person name="Armbruster J."/>
            <person name="Bachantsang P."/>
            <person name="Baldwin J."/>
            <person name="Barry A."/>
            <person name="Bayul T."/>
            <person name="Blitshsteyn B."/>
            <person name="Bloom T."/>
            <person name="Blye J."/>
            <person name="Boguslavskiy L."/>
            <person name="Borowsky M."/>
            <person name="Boukhgalter B."/>
            <person name="Brunache A."/>
            <person name="Butler J."/>
            <person name="Calixte N."/>
            <person name="Calvo S."/>
            <person name="Camarata J."/>
            <person name="Campo K."/>
            <person name="Chang J."/>
            <person name="Cheshatsang Y."/>
            <person name="Citroen M."/>
            <person name="Collymore A."/>
            <person name="Considine T."/>
            <person name="Cook A."/>
            <person name="Cooke P."/>
            <person name="Corum B."/>
            <person name="Cuomo C."/>
            <person name="David R."/>
            <person name="Dawoe T."/>
            <person name="Degray S."/>
            <person name="Dodge S."/>
            <person name="Dooley K."/>
            <person name="Dorje P."/>
            <person name="Dorjee K."/>
            <person name="Dorris L."/>
            <person name="Duffey N."/>
            <person name="Dupes A."/>
            <person name="Elkins T."/>
            <person name="Engels R."/>
            <person name="Erickson J."/>
            <person name="Farina A."/>
            <person name="Faro S."/>
            <person name="Ferreira P."/>
            <person name="Fischer H."/>
            <person name="Fitzgerald M."/>
            <person name="Foley K."/>
            <person name="Gage D."/>
            <person name="Galagan J."/>
            <person name="Gearin G."/>
            <person name="Gnerre S."/>
            <person name="Gnirke A."/>
            <person name="Goyette A."/>
            <person name="Graham J."/>
            <person name="Grandbois E."/>
            <person name="Gyaltsen K."/>
            <person name="Hafez N."/>
            <person name="Hagopian D."/>
            <person name="Hagos B."/>
            <person name="Hall J."/>
            <person name="Hatcher B."/>
            <person name="Heller A."/>
            <person name="Higgins H."/>
            <person name="Honan T."/>
            <person name="Horn A."/>
            <person name="Houde N."/>
            <person name="Hughes L."/>
            <person name="Hulme W."/>
            <person name="Husby E."/>
            <person name="Iliev I."/>
            <person name="Jaffe D."/>
            <person name="Jones C."/>
            <person name="Kamal M."/>
            <person name="Kamat A."/>
            <person name="Kamvysselis M."/>
            <person name="Karlsson E."/>
            <person name="Kells C."/>
            <person name="Kieu A."/>
            <person name="Kisner P."/>
            <person name="Kodira C."/>
            <person name="Kulbokas E."/>
            <person name="Labutti K."/>
            <person name="Lama D."/>
            <person name="Landers T."/>
            <person name="Leger J."/>
            <person name="Levine S."/>
            <person name="Lewis D."/>
            <person name="Lewis T."/>
            <person name="Lindblad-toh K."/>
            <person name="Liu X."/>
            <person name="Lokyitsang T."/>
            <person name="Lokyitsang Y."/>
            <person name="Lucien O."/>
            <person name="Lui A."/>
            <person name="Ma L.J."/>
            <person name="Mabbitt R."/>
            <person name="Macdonald J."/>
            <person name="Maclean C."/>
            <person name="Major J."/>
            <person name="Manning J."/>
            <person name="Marabella R."/>
            <person name="Maru K."/>
            <person name="Matthews C."/>
            <person name="Mauceli E."/>
            <person name="Mccarthy M."/>
            <person name="Mcdonough S."/>
            <person name="Mcghee T."/>
            <person name="Meldrim J."/>
            <person name="Meneus L."/>
            <person name="Mesirov J."/>
            <person name="Mihalev A."/>
            <person name="Mihova T."/>
            <person name="Mikkelsen T."/>
            <person name="Mlenga V."/>
            <person name="Moru K."/>
            <person name="Mozes J."/>
            <person name="Mulrain L."/>
            <person name="Munson G."/>
            <person name="Naylor J."/>
            <person name="Newes C."/>
            <person name="Nguyen C."/>
            <person name="Nguyen N."/>
            <person name="Nguyen T."/>
            <person name="Nicol R."/>
            <person name="Nielsen C."/>
            <person name="Nizzari M."/>
            <person name="Norbu C."/>
            <person name="Norbu N."/>
            <person name="O'donnell P."/>
            <person name="Okoawo O."/>
            <person name="O'leary S."/>
            <person name="Omotosho B."/>
            <person name="O'neill K."/>
            <person name="Osman S."/>
            <person name="Parker S."/>
            <person name="Perrin D."/>
            <person name="Phunkhang P."/>
            <person name="Piqani B."/>
            <person name="Purcell S."/>
            <person name="Rachupka T."/>
            <person name="Ramasamy U."/>
            <person name="Rameau R."/>
            <person name="Ray V."/>
            <person name="Raymond C."/>
            <person name="Retta R."/>
            <person name="Richardson S."/>
            <person name="Rise C."/>
            <person name="Rodriguez J."/>
            <person name="Rogers J."/>
            <person name="Rogov P."/>
            <person name="Rutman M."/>
            <person name="Schupbach R."/>
            <person name="Seaman C."/>
            <person name="Settipalli S."/>
            <person name="Sharpe T."/>
            <person name="Sheridan J."/>
            <person name="Sherpa N."/>
            <person name="Shi J."/>
            <person name="Smirnov S."/>
            <person name="Smith C."/>
            <person name="Sougnez C."/>
            <person name="Spencer B."/>
            <person name="Stalker J."/>
            <person name="Stange-thomann N."/>
            <person name="Stavropoulos S."/>
            <person name="Stetson K."/>
            <person name="Stone C."/>
            <person name="Stone S."/>
            <person name="Stubbs M."/>
            <person name="Talamas J."/>
            <person name="Tchuinga P."/>
            <person name="Tenzing P."/>
            <person name="Tesfaye S."/>
            <person name="Theodore J."/>
            <person name="Thoulutsang Y."/>
            <person name="Topham K."/>
            <person name="Towey S."/>
            <person name="Tsamla T."/>
            <person name="Tsomo N."/>
            <person name="Vallee D."/>
            <person name="Vassiliev H."/>
            <person name="Venkataraman V."/>
            <person name="Vinson J."/>
            <person name="Vo A."/>
            <person name="Wade C."/>
            <person name="Wang S."/>
            <person name="Wangchuk T."/>
            <person name="Wangdi T."/>
            <person name="Whittaker C."/>
            <person name="Wilkinson J."/>
            <person name="Wu Y."/>
            <person name="Wyman D."/>
            <person name="Yadav S."/>
            <person name="Yang S."/>
            <person name="Yang X."/>
            <person name="Yeager S."/>
            <person name="Yee E."/>
            <person name="Young G."/>
            <person name="Zainoun J."/>
            <person name="Zembeck L."/>
            <person name="Zimmer A."/>
            <person name="Zody M."/>
            <person name="Lander E."/>
        </authorList>
    </citation>
    <scope>NUCLEOTIDE SEQUENCE [LARGE SCALE GENOMIC DNA]</scope>
</reference>
<dbReference type="InterPro" id="IPR036179">
    <property type="entry name" value="Ig-like_dom_sf"/>
</dbReference>
<evidence type="ECO:0000313" key="4">
    <source>
        <dbReference type="Ensembl" id="ENSCSAVP00000016256.1"/>
    </source>
</evidence>
<dbReference type="SUPFAM" id="SSF48726">
    <property type="entry name" value="Immunoglobulin"/>
    <property type="match status" value="1"/>
</dbReference>
<organism evidence="4 5">
    <name type="scientific">Ciona savignyi</name>
    <name type="common">Pacific transparent sea squirt</name>
    <dbReference type="NCBI Taxonomy" id="51511"/>
    <lineage>
        <taxon>Eukaryota</taxon>
        <taxon>Metazoa</taxon>
        <taxon>Chordata</taxon>
        <taxon>Tunicata</taxon>
        <taxon>Ascidiacea</taxon>
        <taxon>Phlebobranchia</taxon>
        <taxon>Cionidae</taxon>
        <taxon>Ciona</taxon>
    </lineage>
</organism>